<keyword evidence="2" id="KW-0812">Transmembrane</keyword>
<dbReference type="EMBL" id="JBHSMQ010000013">
    <property type="protein sequence ID" value="MFC5457877.1"/>
    <property type="molecule type" value="Genomic_DNA"/>
</dbReference>
<keyword evidence="4" id="KW-1185">Reference proteome</keyword>
<keyword evidence="2" id="KW-0472">Membrane</keyword>
<accession>A0ABW0KYT7</accession>
<evidence type="ECO:0000313" key="3">
    <source>
        <dbReference type="EMBL" id="MFC5457877.1"/>
    </source>
</evidence>
<dbReference type="PANTHER" id="PTHR32309">
    <property type="entry name" value="TYROSINE-PROTEIN KINASE"/>
    <property type="match status" value="1"/>
</dbReference>
<evidence type="ECO:0000256" key="2">
    <source>
        <dbReference type="SAM" id="Phobius"/>
    </source>
</evidence>
<sequence length="334" mass="36697">MRFNLLFWIILACGFLGGVFLGVRWQARQPQDIRPEFRSLARLVVTWDQGAKDGGQAVSADFYGTCIETLESAEMKRRALERVRILNRDLKEQDVDIRAARKPGSGIISVLATGDEAKYTRVFLDALLDEYLSSLQSVREARQGRVLQVSLEEVVALQKSMEEAVVGRARARAAVPAAEGPAELERLTARLIKLRDERDDLRAQSRKSAAAEPELRTTQALKAVEQEISSQEEHAKRLGTALQELQGFEELRTAVVKRYETKLAEVEALQKQFALETGPVAIQERATAASMTLFSPTLPVFAGGFFGGALGGVAGLIAACIASWRPSKTAPLES</sequence>
<dbReference type="PANTHER" id="PTHR32309:SF31">
    <property type="entry name" value="CAPSULAR EXOPOLYSACCHARIDE FAMILY"/>
    <property type="match status" value="1"/>
</dbReference>
<evidence type="ECO:0008006" key="5">
    <source>
        <dbReference type="Google" id="ProtNLM"/>
    </source>
</evidence>
<dbReference type="InterPro" id="IPR050445">
    <property type="entry name" value="Bact_polysacc_biosynth/exp"/>
</dbReference>
<dbReference type="RefSeq" id="WP_377171655.1">
    <property type="nucleotide sequence ID" value="NZ_JBHSMQ010000013.1"/>
</dbReference>
<name>A0ABW0KYT7_9BACT</name>
<feature type="coiled-coil region" evidence="1">
    <location>
        <begin position="184"/>
        <end position="241"/>
    </location>
</feature>
<evidence type="ECO:0000256" key="1">
    <source>
        <dbReference type="SAM" id="Coils"/>
    </source>
</evidence>
<keyword evidence="1" id="KW-0175">Coiled coil</keyword>
<proteinExistence type="predicted"/>
<organism evidence="3 4">
    <name type="scientific">Prosthecobacter fluviatilis</name>
    <dbReference type="NCBI Taxonomy" id="445931"/>
    <lineage>
        <taxon>Bacteria</taxon>
        <taxon>Pseudomonadati</taxon>
        <taxon>Verrucomicrobiota</taxon>
        <taxon>Verrucomicrobiia</taxon>
        <taxon>Verrucomicrobiales</taxon>
        <taxon>Verrucomicrobiaceae</taxon>
        <taxon>Prosthecobacter</taxon>
    </lineage>
</organism>
<reference evidence="4" key="1">
    <citation type="journal article" date="2019" name="Int. J. Syst. Evol. Microbiol.">
        <title>The Global Catalogue of Microorganisms (GCM) 10K type strain sequencing project: providing services to taxonomists for standard genome sequencing and annotation.</title>
        <authorList>
            <consortium name="The Broad Institute Genomics Platform"/>
            <consortium name="The Broad Institute Genome Sequencing Center for Infectious Disease"/>
            <person name="Wu L."/>
            <person name="Ma J."/>
        </authorList>
    </citation>
    <scope>NUCLEOTIDE SEQUENCE [LARGE SCALE GENOMIC DNA]</scope>
    <source>
        <strain evidence="4">CGMCC 4.1469</strain>
    </source>
</reference>
<gene>
    <name evidence="3" type="ORF">ACFQDI_23610</name>
</gene>
<keyword evidence="2" id="KW-1133">Transmembrane helix</keyword>
<evidence type="ECO:0000313" key="4">
    <source>
        <dbReference type="Proteomes" id="UP001596052"/>
    </source>
</evidence>
<comment type="caution">
    <text evidence="3">The sequence shown here is derived from an EMBL/GenBank/DDBJ whole genome shotgun (WGS) entry which is preliminary data.</text>
</comment>
<dbReference type="Proteomes" id="UP001596052">
    <property type="component" value="Unassembled WGS sequence"/>
</dbReference>
<protein>
    <recommendedName>
        <fullName evidence="5">Chain length determinant protein</fullName>
    </recommendedName>
</protein>
<feature type="transmembrane region" description="Helical" evidence="2">
    <location>
        <begin position="300"/>
        <end position="324"/>
    </location>
</feature>